<protein>
    <submittedName>
        <fullName evidence="1">Uncharacterized protein</fullName>
    </submittedName>
</protein>
<proteinExistence type="predicted"/>
<accession>A0A0F9BQU6</accession>
<gene>
    <name evidence="1" type="ORF">LCGC14_2497790</name>
</gene>
<comment type="caution">
    <text evidence="1">The sequence shown here is derived from an EMBL/GenBank/DDBJ whole genome shotgun (WGS) entry which is preliminary data.</text>
</comment>
<reference evidence="1" key="1">
    <citation type="journal article" date="2015" name="Nature">
        <title>Complex archaea that bridge the gap between prokaryotes and eukaryotes.</title>
        <authorList>
            <person name="Spang A."/>
            <person name="Saw J.H."/>
            <person name="Jorgensen S.L."/>
            <person name="Zaremba-Niedzwiedzka K."/>
            <person name="Martijn J."/>
            <person name="Lind A.E."/>
            <person name="van Eijk R."/>
            <person name="Schleper C."/>
            <person name="Guy L."/>
            <person name="Ettema T.J."/>
        </authorList>
    </citation>
    <scope>NUCLEOTIDE SEQUENCE</scope>
</reference>
<evidence type="ECO:0000313" key="1">
    <source>
        <dbReference type="EMBL" id="KKL16217.1"/>
    </source>
</evidence>
<sequence>MNKKKNKKILKKAEYCNLCKKKFLMSCLNLKIIKVEGITKGIAVCDSCDKL</sequence>
<name>A0A0F9BQU6_9ZZZZ</name>
<organism evidence="1">
    <name type="scientific">marine sediment metagenome</name>
    <dbReference type="NCBI Taxonomy" id="412755"/>
    <lineage>
        <taxon>unclassified sequences</taxon>
        <taxon>metagenomes</taxon>
        <taxon>ecological metagenomes</taxon>
    </lineage>
</organism>
<dbReference type="EMBL" id="LAZR01039752">
    <property type="protein sequence ID" value="KKL16217.1"/>
    <property type="molecule type" value="Genomic_DNA"/>
</dbReference>
<dbReference type="AlphaFoldDB" id="A0A0F9BQU6"/>